<gene>
    <name evidence="1" type="ORF">FHW37_111151</name>
</gene>
<comment type="caution">
    <text evidence="1">The sequence shown here is derived from an EMBL/GenBank/DDBJ whole genome shotgun (WGS) entry which is preliminary data.</text>
</comment>
<proteinExistence type="predicted"/>
<name>A0A561QBA3_9HYPH</name>
<dbReference type="Proteomes" id="UP000320653">
    <property type="component" value="Unassembled WGS sequence"/>
</dbReference>
<keyword evidence="2" id="KW-1185">Reference proteome</keyword>
<evidence type="ECO:0000313" key="1">
    <source>
        <dbReference type="EMBL" id="TWF47648.1"/>
    </source>
</evidence>
<dbReference type="AlphaFoldDB" id="A0A561QBA3"/>
<sequence>MDDLEFRAGCIEQAGDEAAVSAAVTALYDIASQLRELADYAAMLCDEPIFKPTLH</sequence>
<accession>A0A561QBA3</accession>
<organism evidence="1 2">
    <name type="scientific">Neorhizobium alkalisoli</name>
    <dbReference type="NCBI Taxonomy" id="528178"/>
    <lineage>
        <taxon>Bacteria</taxon>
        <taxon>Pseudomonadati</taxon>
        <taxon>Pseudomonadota</taxon>
        <taxon>Alphaproteobacteria</taxon>
        <taxon>Hyphomicrobiales</taxon>
        <taxon>Rhizobiaceae</taxon>
        <taxon>Rhizobium/Agrobacterium group</taxon>
        <taxon>Neorhizobium</taxon>
    </lineage>
</organism>
<dbReference type="EMBL" id="VIWP01000011">
    <property type="protein sequence ID" value="TWF47648.1"/>
    <property type="molecule type" value="Genomic_DNA"/>
</dbReference>
<reference evidence="1 2" key="1">
    <citation type="submission" date="2019-06" db="EMBL/GenBank/DDBJ databases">
        <title>Sorghum-associated microbial communities from plants grown in Nebraska, USA.</title>
        <authorList>
            <person name="Schachtman D."/>
        </authorList>
    </citation>
    <scope>NUCLEOTIDE SEQUENCE [LARGE SCALE GENOMIC DNA]</scope>
    <source>
        <strain evidence="1 2">1225</strain>
    </source>
</reference>
<evidence type="ECO:0000313" key="2">
    <source>
        <dbReference type="Proteomes" id="UP000320653"/>
    </source>
</evidence>
<protein>
    <submittedName>
        <fullName evidence="1">Uncharacterized protein</fullName>
    </submittedName>
</protein>
<dbReference type="RefSeq" id="WP_186458442.1">
    <property type="nucleotide sequence ID" value="NZ_VIWP01000011.1"/>
</dbReference>